<evidence type="ECO:0000256" key="2">
    <source>
        <dbReference type="ARBA" id="ARBA00023136"/>
    </source>
</evidence>
<dbReference type="RefSeq" id="WP_248412436.1">
    <property type="nucleotide sequence ID" value="NZ_JALPQF010000005.1"/>
</dbReference>
<dbReference type="SUPFAM" id="SSF48452">
    <property type="entry name" value="TPR-like"/>
    <property type="match status" value="1"/>
</dbReference>
<dbReference type="InterPro" id="IPR006664">
    <property type="entry name" value="OMP_bac"/>
</dbReference>
<evidence type="ECO:0000256" key="7">
    <source>
        <dbReference type="SAM" id="SignalP"/>
    </source>
</evidence>
<accession>A0ABT0H7E3</accession>
<dbReference type="PROSITE" id="PS51123">
    <property type="entry name" value="OMPA_2"/>
    <property type="match status" value="1"/>
</dbReference>
<evidence type="ECO:0000259" key="8">
    <source>
        <dbReference type="PROSITE" id="PS51123"/>
    </source>
</evidence>
<dbReference type="SUPFAM" id="SSF103088">
    <property type="entry name" value="OmpA-like"/>
    <property type="match status" value="1"/>
</dbReference>
<dbReference type="Proteomes" id="UP001203687">
    <property type="component" value="Unassembled WGS sequence"/>
</dbReference>
<feature type="signal peptide" evidence="7">
    <location>
        <begin position="1"/>
        <end position="20"/>
    </location>
</feature>
<reference evidence="9" key="1">
    <citation type="submission" date="2022-04" db="EMBL/GenBank/DDBJ databases">
        <authorList>
            <person name="Ren T."/>
        </authorList>
    </citation>
    <scope>NUCLEOTIDE SEQUENCE</scope>
    <source>
        <strain evidence="9">F63249</strain>
    </source>
</reference>
<feature type="chain" id="PRO_5046507242" evidence="7">
    <location>
        <begin position="21"/>
        <end position="637"/>
    </location>
</feature>
<dbReference type="SUPFAM" id="SSF49464">
    <property type="entry name" value="Carboxypeptidase regulatory domain-like"/>
    <property type="match status" value="1"/>
</dbReference>
<feature type="region of interest" description="Disordered" evidence="6">
    <location>
        <begin position="596"/>
        <end position="616"/>
    </location>
</feature>
<feature type="domain" description="OmpA-like" evidence="8">
    <location>
        <begin position="514"/>
        <end position="633"/>
    </location>
</feature>
<dbReference type="InterPro" id="IPR011659">
    <property type="entry name" value="WD40"/>
</dbReference>
<dbReference type="PANTHER" id="PTHR30329:SF21">
    <property type="entry name" value="LIPOPROTEIN YIAD-RELATED"/>
    <property type="match status" value="1"/>
</dbReference>
<dbReference type="CDD" id="cd07185">
    <property type="entry name" value="OmpA_C-like"/>
    <property type="match status" value="1"/>
</dbReference>
<dbReference type="Pfam" id="PF13620">
    <property type="entry name" value="CarboxypepD_reg"/>
    <property type="match status" value="1"/>
</dbReference>
<keyword evidence="3" id="KW-0998">Cell outer membrane</keyword>
<dbReference type="InterPro" id="IPR008969">
    <property type="entry name" value="CarboxyPept-like_regulatory"/>
</dbReference>
<keyword evidence="2 5" id="KW-0472">Membrane</keyword>
<dbReference type="InterPro" id="IPR011042">
    <property type="entry name" value="6-blade_b-propeller_TolB-like"/>
</dbReference>
<evidence type="ECO:0000256" key="5">
    <source>
        <dbReference type="PROSITE-ProRule" id="PRU00473"/>
    </source>
</evidence>
<dbReference type="InterPro" id="IPR011990">
    <property type="entry name" value="TPR-like_helical_dom_sf"/>
</dbReference>
<sequence length="637" mass="71068">MKKILTLFTIAALSSFSLIAQNKDTKKADKHFNRYEFVEAAEDYAKLVENGKGSPYVYSQLAESYYNVFNTQEAERWYAKALEANPSPEMIFKYSQMLKANGKYEESNVQMAKFAQMRPSDDRAIAFNKNPDYLPKILEKGKKFNIQNLGFNTEYSDFGGTLQDGKLYITSARNTSRKTYGWNEEPFLDIYELTKNDDGTYQAAALAGNKVNTKYHEGVVSFSPDGKTMYFSRESYFEKEYERDSITNYRISQLHLFKARKTADGWSNVEGFPINSENYSVKNPSVSADGKTLYFASNMPGGYGLFDIYKASINDDGTLGEPENLGQKVNTQGQEMFPFISSNNTLYFSSTGHLGLGNLDVFYSKVVDGKMGPVRNVGVPVNSNADDFAFHLDEETEEGFVSSNREGGLGGDDVYAIKKLQPLCDVLISGIVTDSKTGNPINAANVTLYDDQGNMILSKVTNSDGTVEFIVECGKQSELEVVMDGYESQKLTVSASEEEEEEVSIMLDPIEVIVGPEVVNLNPIYFDYDKSNITAQAAFELDKLVQIMNKYPEMVINATSHTDSRGSASYNERLSDRRAKTTVQYVISKGIDKSRISGMGKGENEPKVDCGSNCTDEEHQMNRRSEFIIVSGGPQAQ</sequence>
<keyword evidence="10" id="KW-1185">Reference proteome</keyword>
<dbReference type="EMBL" id="JALPQF010000005">
    <property type="protein sequence ID" value="MCK8480281.1"/>
    <property type="molecule type" value="Genomic_DNA"/>
</dbReference>
<dbReference type="SUPFAM" id="SSF82171">
    <property type="entry name" value="DPP6 N-terminal domain-like"/>
    <property type="match status" value="1"/>
</dbReference>
<dbReference type="Pfam" id="PF07676">
    <property type="entry name" value="PD40"/>
    <property type="match status" value="3"/>
</dbReference>
<dbReference type="InterPro" id="IPR036737">
    <property type="entry name" value="OmpA-like_sf"/>
</dbReference>
<gene>
    <name evidence="9" type="ORF">MUY34_06585</name>
</gene>
<dbReference type="InterPro" id="IPR019734">
    <property type="entry name" value="TPR_rpt"/>
</dbReference>
<dbReference type="PROSITE" id="PS50005">
    <property type="entry name" value="TPR"/>
    <property type="match status" value="1"/>
</dbReference>
<feature type="repeat" description="TPR" evidence="4">
    <location>
        <begin position="55"/>
        <end position="88"/>
    </location>
</feature>
<evidence type="ECO:0000313" key="9">
    <source>
        <dbReference type="EMBL" id="MCK8480281.1"/>
    </source>
</evidence>
<dbReference type="InterPro" id="IPR006665">
    <property type="entry name" value="OmpA-like"/>
</dbReference>
<evidence type="ECO:0000313" key="10">
    <source>
        <dbReference type="Proteomes" id="UP001203687"/>
    </source>
</evidence>
<comment type="subcellular location">
    <subcellularLocation>
        <location evidence="1">Cell outer membrane</location>
    </subcellularLocation>
</comment>
<dbReference type="Pfam" id="PF00691">
    <property type="entry name" value="OmpA"/>
    <property type="match status" value="1"/>
</dbReference>
<dbReference type="InterPro" id="IPR050330">
    <property type="entry name" value="Bact_OuterMem_StrucFunc"/>
</dbReference>
<dbReference type="Gene3D" id="3.30.1330.60">
    <property type="entry name" value="OmpA-like domain"/>
    <property type="match status" value="1"/>
</dbReference>
<keyword evidence="7" id="KW-0732">Signal</keyword>
<dbReference type="Gene3D" id="2.120.10.30">
    <property type="entry name" value="TolB, C-terminal domain"/>
    <property type="match status" value="1"/>
</dbReference>
<protein>
    <submittedName>
        <fullName evidence="9">OmpA family protein</fullName>
    </submittedName>
</protein>
<dbReference type="PRINTS" id="PR01021">
    <property type="entry name" value="OMPADOMAIN"/>
</dbReference>
<dbReference type="Gene3D" id="2.60.40.1120">
    <property type="entry name" value="Carboxypeptidase-like, regulatory domain"/>
    <property type="match status" value="1"/>
</dbReference>
<keyword evidence="4" id="KW-0802">TPR repeat</keyword>
<comment type="caution">
    <text evidence="9">The sequence shown here is derived from an EMBL/GenBank/DDBJ whole genome shotgun (WGS) entry which is preliminary data.</text>
</comment>
<evidence type="ECO:0000256" key="6">
    <source>
        <dbReference type="SAM" id="MobiDB-lite"/>
    </source>
</evidence>
<evidence type="ECO:0000256" key="4">
    <source>
        <dbReference type="PROSITE-ProRule" id="PRU00339"/>
    </source>
</evidence>
<evidence type="ECO:0000256" key="3">
    <source>
        <dbReference type="ARBA" id="ARBA00023237"/>
    </source>
</evidence>
<name>A0ABT0H7E3_9FLAO</name>
<dbReference type="PANTHER" id="PTHR30329">
    <property type="entry name" value="STATOR ELEMENT OF FLAGELLAR MOTOR COMPLEX"/>
    <property type="match status" value="1"/>
</dbReference>
<dbReference type="Gene3D" id="1.25.40.10">
    <property type="entry name" value="Tetratricopeptide repeat domain"/>
    <property type="match status" value="1"/>
</dbReference>
<proteinExistence type="predicted"/>
<evidence type="ECO:0000256" key="1">
    <source>
        <dbReference type="ARBA" id="ARBA00004442"/>
    </source>
</evidence>
<organism evidence="9 10">
    <name type="scientific">Psychroserpens algicola</name>
    <dbReference type="NCBI Taxonomy" id="1719034"/>
    <lineage>
        <taxon>Bacteria</taxon>
        <taxon>Pseudomonadati</taxon>
        <taxon>Bacteroidota</taxon>
        <taxon>Flavobacteriia</taxon>
        <taxon>Flavobacteriales</taxon>
        <taxon>Flavobacteriaceae</taxon>
        <taxon>Psychroserpens</taxon>
    </lineage>
</organism>